<gene>
    <name evidence="1" type="ORF">V5E97_11055</name>
</gene>
<proteinExistence type="predicted"/>
<dbReference type="InterPro" id="IPR017850">
    <property type="entry name" value="Alkaline_phosphatase_core_sf"/>
</dbReference>
<name>A0AAU7CMT5_9BACT</name>
<accession>A0AAU7CMT5</accession>
<dbReference type="PANTHER" id="PTHR43737:SF1">
    <property type="entry name" value="DUF1501 DOMAIN-CONTAINING PROTEIN"/>
    <property type="match status" value="1"/>
</dbReference>
<dbReference type="Pfam" id="PF07394">
    <property type="entry name" value="DUF1501"/>
    <property type="match status" value="1"/>
</dbReference>
<dbReference type="PANTHER" id="PTHR43737">
    <property type="entry name" value="BLL7424 PROTEIN"/>
    <property type="match status" value="1"/>
</dbReference>
<dbReference type="EMBL" id="CP155447">
    <property type="protein sequence ID" value="XBH06546.1"/>
    <property type="molecule type" value="Genomic_DNA"/>
</dbReference>
<dbReference type="RefSeq" id="WP_406699396.1">
    <property type="nucleotide sequence ID" value="NZ_CP155447.1"/>
</dbReference>
<sequence length="475" mass="51567">MLRIMGGRTTTCAGATRRELLRAGGLSLFGSMTLPRLLRAEAEGPAGRPPGRIRSVILINLFGGPSHLDMFDMKPDAPVEIRGEFQPIATSVPGLSICEHLPRIAKWMHRATLIRSVTHTYNSHNPYAVLTGFTGGNDQENYFTKRSDHPGIGSVCQYLGMEAADMPCHVYLPAHPGYSQGLRRAGPYGGYLGRRFDPVFSVCDPKFDREFNQDKEFYNPIAPQGVPRLPSLEDLPGVTIDRLHQRHTLLQQIDLATGQLEARGDAKNLDHFQRKALALLTSNRTRAAFDLSTESAAVRDQYGSSLFGSSALIARRLVEAGVTFVAVTTESRGGGHWDSHSNNFGMLKSFNLPNLDQTGTALVEDLDRRGLLDSTLVVIMGEMGRAPKVNGSAGRDHWPKCGFSLMVGGGVKEGFVLGGSDRIGAYPSDHPVTPGDLVATIYHLLGVDPELMLPDLTGRPIAIAHGGRPIEAILT</sequence>
<organism evidence="1">
    <name type="scientific">Singulisphaera sp. Ch08</name>
    <dbReference type="NCBI Taxonomy" id="3120278"/>
    <lineage>
        <taxon>Bacteria</taxon>
        <taxon>Pseudomonadati</taxon>
        <taxon>Planctomycetota</taxon>
        <taxon>Planctomycetia</taxon>
        <taxon>Isosphaerales</taxon>
        <taxon>Isosphaeraceae</taxon>
        <taxon>Singulisphaera</taxon>
    </lineage>
</organism>
<dbReference type="Gene3D" id="3.40.720.10">
    <property type="entry name" value="Alkaline Phosphatase, subunit A"/>
    <property type="match status" value="1"/>
</dbReference>
<dbReference type="AlphaFoldDB" id="A0AAU7CMT5"/>
<reference evidence="1" key="1">
    <citation type="submission" date="2024-05" db="EMBL/GenBank/DDBJ databases">
        <title>Planctomycetes of the genus Singulisphaera possess chitinolytic capabilities.</title>
        <authorList>
            <person name="Ivanova A."/>
        </authorList>
    </citation>
    <scope>NUCLEOTIDE SEQUENCE</scope>
    <source>
        <strain evidence="1">Ch08T</strain>
    </source>
</reference>
<dbReference type="InterPro" id="IPR010869">
    <property type="entry name" value="DUF1501"/>
</dbReference>
<evidence type="ECO:0000313" key="1">
    <source>
        <dbReference type="EMBL" id="XBH06546.1"/>
    </source>
</evidence>
<dbReference type="SUPFAM" id="SSF53649">
    <property type="entry name" value="Alkaline phosphatase-like"/>
    <property type="match status" value="1"/>
</dbReference>
<protein>
    <submittedName>
        <fullName evidence="1">DUF1501 domain-containing protein</fullName>
    </submittedName>
</protein>